<keyword evidence="2" id="KW-1185">Reference proteome</keyword>
<dbReference type="Proteomes" id="UP000762676">
    <property type="component" value="Unassembled WGS sequence"/>
</dbReference>
<protein>
    <submittedName>
        <fullName evidence="1">Uncharacterized protein</fullName>
    </submittedName>
</protein>
<evidence type="ECO:0000313" key="1">
    <source>
        <dbReference type="EMBL" id="GFR76304.1"/>
    </source>
</evidence>
<sequence length="55" mass="6170">MALFSSLSSNNCTGLALFSTTTSNNCTDCGSVHECHQQQLHWLRSVLNNYQQKLH</sequence>
<comment type="caution">
    <text evidence="1">The sequence shown here is derived from an EMBL/GenBank/DDBJ whole genome shotgun (WGS) entry which is preliminary data.</text>
</comment>
<accession>A0AAV4FST7</accession>
<evidence type="ECO:0000313" key="2">
    <source>
        <dbReference type="Proteomes" id="UP000762676"/>
    </source>
</evidence>
<name>A0AAV4FST7_9GAST</name>
<proteinExistence type="predicted"/>
<dbReference type="AlphaFoldDB" id="A0AAV4FST7"/>
<gene>
    <name evidence="1" type="ORF">ElyMa_002209500</name>
</gene>
<organism evidence="1 2">
    <name type="scientific">Elysia marginata</name>
    <dbReference type="NCBI Taxonomy" id="1093978"/>
    <lineage>
        <taxon>Eukaryota</taxon>
        <taxon>Metazoa</taxon>
        <taxon>Spiralia</taxon>
        <taxon>Lophotrochozoa</taxon>
        <taxon>Mollusca</taxon>
        <taxon>Gastropoda</taxon>
        <taxon>Heterobranchia</taxon>
        <taxon>Euthyneura</taxon>
        <taxon>Panpulmonata</taxon>
        <taxon>Sacoglossa</taxon>
        <taxon>Placobranchoidea</taxon>
        <taxon>Plakobranchidae</taxon>
        <taxon>Elysia</taxon>
    </lineage>
</organism>
<reference evidence="1 2" key="1">
    <citation type="journal article" date="2021" name="Elife">
        <title>Chloroplast acquisition without the gene transfer in kleptoplastic sea slugs, Plakobranchus ocellatus.</title>
        <authorList>
            <person name="Maeda T."/>
            <person name="Takahashi S."/>
            <person name="Yoshida T."/>
            <person name="Shimamura S."/>
            <person name="Takaki Y."/>
            <person name="Nagai Y."/>
            <person name="Toyoda A."/>
            <person name="Suzuki Y."/>
            <person name="Arimoto A."/>
            <person name="Ishii H."/>
            <person name="Satoh N."/>
            <person name="Nishiyama T."/>
            <person name="Hasebe M."/>
            <person name="Maruyama T."/>
            <person name="Minagawa J."/>
            <person name="Obokata J."/>
            <person name="Shigenobu S."/>
        </authorList>
    </citation>
    <scope>NUCLEOTIDE SEQUENCE [LARGE SCALE GENOMIC DNA]</scope>
</reference>
<dbReference type="EMBL" id="BMAT01004585">
    <property type="protein sequence ID" value="GFR76304.1"/>
    <property type="molecule type" value="Genomic_DNA"/>
</dbReference>